<dbReference type="EMBL" id="CP036339">
    <property type="protein sequence ID" value="QDT74216.1"/>
    <property type="molecule type" value="Genomic_DNA"/>
</dbReference>
<organism evidence="1 2">
    <name type="scientific">Lacipirellula limnantheis</name>
    <dbReference type="NCBI Taxonomy" id="2528024"/>
    <lineage>
        <taxon>Bacteria</taxon>
        <taxon>Pseudomonadati</taxon>
        <taxon>Planctomycetota</taxon>
        <taxon>Planctomycetia</taxon>
        <taxon>Pirellulales</taxon>
        <taxon>Lacipirellulaceae</taxon>
        <taxon>Lacipirellula</taxon>
    </lineage>
</organism>
<gene>
    <name evidence="1" type="ORF">I41_34110</name>
</gene>
<protein>
    <submittedName>
        <fullName evidence="1">Uncharacterized protein</fullName>
    </submittedName>
</protein>
<name>A0A517U0R1_9BACT</name>
<keyword evidence="2" id="KW-1185">Reference proteome</keyword>
<evidence type="ECO:0000313" key="2">
    <source>
        <dbReference type="Proteomes" id="UP000317909"/>
    </source>
</evidence>
<evidence type="ECO:0000313" key="1">
    <source>
        <dbReference type="EMBL" id="QDT74216.1"/>
    </source>
</evidence>
<dbReference type="Proteomes" id="UP000317909">
    <property type="component" value="Chromosome"/>
</dbReference>
<proteinExistence type="predicted"/>
<dbReference type="RefSeq" id="WP_145433989.1">
    <property type="nucleotide sequence ID" value="NZ_CP036339.1"/>
</dbReference>
<dbReference type="AlphaFoldDB" id="A0A517U0R1"/>
<dbReference type="KEGG" id="llh:I41_34110"/>
<reference evidence="1 2" key="1">
    <citation type="submission" date="2019-02" db="EMBL/GenBank/DDBJ databases">
        <title>Deep-cultivation of Planctomycetes and their phenomic and genomic characterization uncovers novel biology.</title>
        <authorList>
            <person name="Wiegand S."/>
            <person name="Jogler M."/>
            <person name="Boedeker C."/>
            <person name="Pinto D."/>
            <person name="Vollmers J."/>
            <person name="Rivas-Marin E."/>
            <person name="Kohn T."/>
            <person name="Peeters S.H."/>
            <person name="Heuer A."/>
            <person name="Rast P."/>
            <person name="Oberbeckmann S."/>
            <person name="Bunk B."/>
            <person name="Jeske O."/>
            <person name="Meyerdierks A."/>
            <person name="Storesund J.E."/>
            <person name="Kallscheuer N."/>
            <person name="Luecker S."/>
            <person name="Lage O.M."/>
            <person name="Pohl T."/>
            <person name="Merkel B.J."/>
            <person name="Hornburger P."/>
            <person name="Mueller R.-W."/>
            <person name="Bruemmer F."/>
            <person name="Labrenz M."/>
            <person name="Spormann A.M."/>
            <person name="Op den Camp H."/>
            <person name="Overmann J."/>
            <person name="Amann R."/>
            <person name="Jetten M.S.M."/>
            <person name="Mascher T."/>
            <person name="Medema M.H."/>
            <person name="Devos D.P."/>
            <person name="Kaster A.-K."/>
            <person name="Ovreas L."/>
            <person name="Rohde M."/>
            <person name="Galperin M.Y."/>
            <person name="Jogler C."/>
        </authorList>
    </citation>
    <scope>NUCLEOTIDE SEQUENCE [LARGE SCALE GENOMIC DNA]</scope>
    <source>
        <strain evidence="1 2">I41</strain>
    </source>
</reference>
<sequence length="100" mass="11246">MFASPIECGEARGKQLKKLRVRRRRSLPVVIWNRKRLRGTKQRKRLTGPILTIKALPLEAPIGFVVVYVGSAMKDSFRLDLQNSNADFCTHVAVAPVSCL</sequence>
<accession>A0A517U0R1</accession>